<proteinExistence type="predicted"/>
<organism evidence="2 3">
    <name type="scientific">Candidatus Avichristensenella intestinipullorum</name>
    <dbReference type="NCBI Taxonomy" id="2840693"/>
    <lineage>
        <taxon>Bacteria</taxon>
        <taxon>Bacillati</taxon>
        <taxon>Bacillota</taxon>
        <taxon>Clostridia</taxon>
        <taxon>Candidatus Avichristensenella</taxon>
    </lineage>
</organism>
<evidence type="ECO:0000313" key="2">
    <source>
        <dbReference type="EMBL" id="HIQ62488.1"/>
    </source>
</evidence>
<name>A0A9D0YX83_9FIRM</name>
<comment type="caution">
    <text evidence="2">The sequence shown here is derived from an EMBL/GenBank/DDBJ whole genome shotgun (WGS) entry which is preliminary data.</text>
</comment>
<dbReference type="Proteomes" id="UP000886819">
    <property type="component" value="Unassembled WGS sequence"/>
</dbReference>
<gene>
    <name evidence="2" type="ORF">IAA66_02740</name>
</gene>
<protein>
    <recommendedName>
        <fullName evidence="4">Lipocalin-like domain-containing protein</fullName>
    </recommendedName>
</protein>
<feature type="non-terminal residue" evidence="2">
    <location>
        <position position="123"/>
    </location>
</feature>
<dbReference type="EMBL" id="DVFI01000036">
    <property type="protein sequence ID" value="HIQ62488.1"/>
    <property type="molecule type" value="Genomic_DNA"/>
</dbReference>
<reference evidence="2" key="1">
    <citation type="submission" date="2020-10" db="EMBL/GenBank/DDBJ databases">
        <authorList>
            <person name="Gilroy R."/>
        </authorList>
    </citation>
    <scope>NUCLEOTIDE SEQUENCE</scope>
    <source>
        <strain evidence="2">ChiHile30-977</strain>
    </source>
</reference>
<evidence type="ECO:0008006" key="4">
    <source>
        <dbReference type="Google" id="ProtNLM"/>
    </source>
</evidence>
<sequence length="123" mass="12786">MKRMLGIFMALLLFAAPAIAQGATVEGDWELVSAVLGGTAYEDLAQLGMSMTMRLEAGGTGVQTVNGENYPCTWVESDGQILIDDGNGSLPYTLQADGTLLGQDESGDSMTFARAAATTATTT</sequence>
<feature type="chain" id="PRO_5039476797" description="Lipocalin-like domain-containing protein" evidence="1">
    <location>
        <begin position="21"/>
        <end position="123"/>
    </location>
</feature>
<accession>A0A9D0YX83</accession>
<dbReference type="AlphaFoldDB" id="A0A9D0YX83"/>
<keyword evidence="1" id="KW-0732">Signal</keyword>
<reference evidence="2" key="2">
    <citation type="journal article" date="2021" name="PeerJ">
        <title>Extensive microbial diversity within the chicken gut microbiome revealed by metagenomics and culture.</title>
        <authorList>
            <person name="Gilroy R."/>
            <person name="Ravi A."/>
            <person name="Getino M."/>
            <person name="Pursley I."/>
            <person name="Horton D.L."/>
            <person name="Alikhan N.F."/>
            <person name="Baker D."/>
            <person name="Gharbi K."/>
            <person name="Hall N."/>
            <person name="Watson M."/>
            <person name="Adriaenssens E.M."/>
            <person name="Foster-Nyarko E."/>
            <person name="Jarju S."/>
            <person name="Secka A."/>
            <person name="Antonio M."/>
            <person name="Oren A."/>
            <person name="Chaudhuri R.R."/>
            <person name="La Ragione R."/>
            <person name="Hildebrand F."/>
            <person name="Pallen M.J."/>
        </authorList>
    </citation>
    <scope>NUCLEOTIDE SEQUENCE</scope>
    <source>
        <strain evidence="2">ChiHile30-977</strain>
    </source>
</reference>
<evidence type="ECO:0000313" key="3">
    <source>
        <dbReference type="Proteomes" id="UP000886819"/>
    </source>
</evidence>
<feature type="signal peptide" evidence="1">
    <location>
        <begin position="1"/>
        <end position="20"/>
    </location>
</feature>
<evidence type="ECO:0000256" key="1">
    <source>
        <dbReference type="SAM" id="SignalP"/>
    </source>
</evidence>